<reference evidence="2 3" key="1">
    <citation type="submission" date="2019-06" db="EMBL/GenBank/DDBJ databases">
        <title>Sequencing the genomes of 1000 actinobacteria strains.</title>
        <authorList>
            <person name="Klenk H.-P."/>
        </authorList>
    </citation>
    <scope>NUCLEOTIDE SEQUENCE [LARGE SCALE GENOMIC DNA]</scope>
    <source>
        <strain evidence="2 3">DSM 45928</strain>
    </source>
</reference>
<comment type="caution">
    <text evidence="2">The sequence shown here is derived from an EMBL/GenBank/DDBJ whole genome shotgun (WGS) entry which is preliminary data.</text>
</comment>
<feature type="compositionally biased region" description="Pro residues" evidence="1">
    <location>
        <begin position="269"/>
        <end position="302"/>
    </location>
</feature>
<dbReference type="Proteomes" id="UP000317043">
    <property type="component" value="Unassembled WGS sequence"/>
</dbReference>
<proteinExistence type="predicted"/>
<gene>
    <name evidence="2" type="ORF">FB566_3272</name>
</gene>
<feature type="compositionally biased region" description="Low complexity" evidence="1">
    <location>
        <begin position="357"/>
        <end position="380"/>
    </location>
</feature>
<feature type="compositionally biased region" description="Pro residues" evidence="1">
    <location>
        <begin position="442"/>
        <end position="451"/>
    </location>
</feature>
<feature type="compositionally biased region" description="Low complexity" evidence="1">
    <location>
        <begin position="303"/>
        <end position="315"/>
    </location>
</feature>
<evidence type="ECO:0000313" key="2">
    <source>
        <dbReference type="EMBL" id="TQL77709.1"/>
    </source>
</evidence>
<feature type="compositionally biased region" description="Polar residues" evidence="1">
    <location>
        <begin position="520"/>
        <end position="538"/>
    </location>
</feature>
<feature type="compositionally biased region" description="Pro residues" evidence="1">
    <location>
        <begin position="243"/>
        <end position="257"/>
    </location>
</feature>
<accession>A0A543AYQ2</accession>
<feature type="compositionally biased region" description="Low complexity" evidence="1">
    <location>
        <begin position="388"/>
        <end position="406"/>
    </location>
</feature>
<feature type="compositionally biased region" description="Basic and acidic residues" evidence="1">
    <location>
        <begin position="544"/>
        <end position="555"/>
    </location>
</feature>
<dbReference type="RefSeq" id="WP_142041009.1">
    <property type="nucleotide sequence ID" value="NZ_JBHTGS010000001.1"/>
</dbReference>
<sequence length="571" mass="59768">MADDYADLNLDDILEIALADKNNSTEITNQAAAVNSLMFALEDTIRGSRDAQTHLDGNMNVSERNPAEDAASAISPIGFTVMAVMESLSTGATSQQTKALIETGIANLPTLHGQTEIFSQIAHETVTVYNDLDGMRTERNEHIRLYATDPEDPALNQYAIPEGATPEEAATKIREYHNAHARTRMSKSTSSYVAAIDALPMPTPYEGPRMPRPEPPPTGPGNPGGNGAVTRPGPLLTRDQPPIGDPPPPPPPPPAVPPGGERPDLQGPGAPPPPPPIGQPLPTPMPPPVGTGPGPVPPPPGIFVPNRPVTPPVIGNRGGPPPGNRSPFTPNRTGLNRPVIGERPGKSNPAAPPRGTNPPGRGSTPPGRGSTPPGRGSTPPGRGGTPPGRGTMPPGRGTTPSPGRNPAGKALPPGRGGQGGRGVPGRPIPPPGSQAGRGGTPMPRPGTPAPRAPGVRNQPAPKPTTGPVRGRPEPGQRPNPSQPTRITRTPKMHHGGNDVNRPVIGRSKGAKKYRDDEEQLQSTMDNQENQWFDVSGTTPPVLGRKSDRTEEHDPGDYITNRNLGRRDWSGD</sequence>
<dbReference type="InParanoid" id="A0A543AYQ2"/>
<protein>
    <submittedName>
        <fullName evidence="2">Uncharacterized protein</fullName>
    </submittedName>
</protein>
<dbReference type="AlphaFoldDB" id="A0A543AYQ2"/>
<feature type="compositionally biased region" description="Gly residues" evidence="1">
    <location>
        <begin position="414"/>
        <end position="423"/>
    </location>
</feature>
<feature type="region of interest" description="Disordered" evidence="1">
    <location>
        <begin position="200"/>
        <end position="571"/>
    </location>
</feature>
<dbReference type="EMBL" id="VFOW01000001">
    <property type="protein sequence ID" value="TQL77709.1"/>
    <property type="molecule type" value="Genomic_DNA"/>
</dbReference>
<keyword evidence="3" id="KW-1185">Reference proteome</keyword>
<name>A0A543AYQ2_9ACTN</name>
<evidence type="ECO:0000313" key="3">
    <source>
        <dbReference type="Proteomes" id="UP000317043"/>
    </source>
</evidence>
<evidence type="ECO:0000256" key="1">
    <source>
        <dbReference type="SAM" id="MobiDB-lite"/>
    </source>
</evidence>
<organism evidence="2 3">
    <name type="scientific">Stackebrandtia endophytica</name>
    <dbReference type="NCBI Taxonomy" id="1496996"/>
    <lineage>
        <taxon>Bacteria</taxon>
        <taxon>Bacillati</taxon>
        <taxon>Actinomycetota</taxon>
        <taxon>Actinomycetes</taxon>
        <taxon>Glycomycetales</taxon>
        <taxon>Glycomycetaceae</taxon>
        <taxon>Stackebrandtia</taxon>
    </lineage>
</organism>